<keyword evidence="4" id="KW-0238">DNA-binding</keyword>
<evidence type="ECO:0000256" key="4">
    <source>
        <dbReference type="ARBA" id="ARBA00023125"/>
    </source>
</evidence>
<gene>
    <name evidence="7" type="ORF">MNBD_NITROSPINAE03-1111</name>
</gene>
<evidence type="ECO:0000256" key="2">
    <source>
        <dbReference type="ARBA" id="ARBA00022840"/>
    </source>
</evidence>
<dbReference type="AlphaFoldDB" id="A0A3B1BHV9"/>
<dbReference type="SMART" id="SM00382">
    <property type="entry name" value="AAA"/>
    <property type="match status" value="1"/>
</dbReference>
<dbReference type="InterPro" id="IPR029016">
    <property type="entry name" value="GAF-like_dom_sf"/>
</dbReference>
<dbReference type="InterPro" id="IPR025944">
    <property type="entry name" value="Sigma_54_int_dom_CS"/>
</dbReference>
<dbReference type="SMART" id="SM00065">
    <property type="entry name" value="GAF"/>
    <property type="match status" value="1"/>
</dbReference>
<evidence type="ECO:0000259" key="6">
    <source>
        <dbReference type="PROSITE" id="PS50045"/>
    </source>
</evidence>
<dbReference type="FunFam" id="3.40.50.300:FF:000006">
    <property type="entry name" value="DNA-binding transcriptional regulator NtrC"/>
    <property type="match status" value="1"/>
</dbReference>
<dbReference type="PANTHER" id="PTHR32071:SF119">
    <property type="entry name" value="SIGMA L-DEPENDENT TRANSCRIPTIONAL REGULATOR YPLP-RELATED"/>
    <property type="match status" value="1"/>
</dbReference>
<reference evidence="7" key="1">
    <citation type="submission" date="2018-06" db="EMBL/GenBank/DDBJ databases">
        <authorList>
            <person name="Zhirakovskaya E."/>
        </authorList>
    </citation>
    <scope>NUCLEOTIDE SEQUENCE</scope>
</reference>
<dbReference type="SUPFAM" id="SSF52540">
    <property type="entry name" value="P-loop containing nucleoside triphosphate hydrolases"/>
    <property type="match status" value="1"/>
</dbReference>
<evidence type="ECO:0000256" key="1">
    <source>
        <dbReference type="ARBA" id="ARBA00022741"/>
    </source>
</evidence>
<dbReference type="InterPro" id="IPR009057">
    <property type="entry name" value="Homeodomain-like_sf"/>
</dbReference>
<dbReference type="PROSITE" id="PS00675">
    <property type="entry name" value="SIGMA54_INTERACT_1"/>
    <property type="match status" value="1"/>
</dbReference>
<dbReference type="GO" id="GO:0006355">
    <property type="term" value="P:regulation of DNA-templated transcription"/>
    <property type="evidence" value="ECO:0007669"/>
    <property type="project" value="InterPro"/>
</dbReference>
<dbReference type="CDD" id="cd00009">
    <property type="entry name" value="AAA"/>
    <property type="match status" value="1"/>
</dbReference>
<dbReference type="EMBL" id="UOGB01000094">
    <property type="protein sequence ID" value="VAX17926.1"/>
    <property type="molecule type" value="Genomic_DNA"/>
</dbReference>
<organism evidence="7">
    <name type="scientific">hydrothermal vent metagenome</name>
    <dbReference type="NCBI Taxonomy" id="652676"/>
    <lineage>
        <taxon>unclassified sequences</taxon>
        <taxon>metagenomes</taxon>
        <taxon>ecological metagenomes</taxon>
    </lineage>
</organism>
<sequence>MVNTYLDLAEVTEKQTKKLSILYEVALTVGKSLNLKSILDNVLEKVAGFMEVDAGIIYIINEETLEMIPISFSNLSDDIVKDASENLVKVGECLCGNIAQFEKEIIIREGASYDPRFVDGVLKQKGVEFYAGLPLKAKGKTTGVLCVFNFTHFEPDDDLIDTLRAATVPIGLAIENARLFENLRKDAEPQLKYENFSSIIGNSPKMKEVIKLAQKLANITSSILIYGESGTGKELIAKGIHYSSTKKNKPFVAVNCAAIPESLLESELFGYVKGAFTGASANKKGLFEMANGGTIFLDEVETMSQSLQVRLLRVLQDMTFFKVGSSTPVTVDVRVLAATNQDLKESVDAKQFREDLYYRLNVIKVSIPPLRERMEDIPLLVRYFIGKFNKKMGRNITRASDSFLAALMNHTWPGNVRELENCIERAVAIADTTLLREEDFNPDFTANPNNLRNDLTLASMEKQHILKVLSFAEDNKTKASKLLGLDVTTLWRKLKRYSETSS</sequence>
<dbReference type="PROSITE" id="PS00688">
    <property type="entry name" value="SIGMA54_INTERACT_3"/>
    <property type="match status" value="1"/>
</dbReference>
<dbReference type="InterPro" id="IPR058031">
    <property type="entry name" value="AAA_lid_NorR"/>
</dbReference>
<dbReference type="GO" id="GO:0005524">
    <property type="term" value="F:ATP binding"/>
    <property type="evidence" value="ECO:0007669"/>
    <property type="project" value="UniProtKB-KW"/>
</dbReference>
<dbReference type="Gene3D" id="3.30.450.40">
    <property type="match status" value="1"/>
</dbReference>
<dbReference type="InterPro" id="IPR002078">
    <property type="entry name" value="Sigma_54_int"/>
</dbReference>
<dbReference type="InterPro" id="IPR002197">
    <property type="entry name" value="HTH_Fis"/>
</dbReference>
<dbReference type="InterPro" id="IPR025943">
    <property type="entry name" value="Sigma_54_int_dom_ATP-bd_2"/>
</dbReference>
<feature type="domain" description="Sigma-54 factor interaction" evidence="6">
    <location>
        <begin position="199"/>
        <end position="428"/>
    </location>
</feature>
<evidence type="ECO:0000256" key="3">
    <source>
        <dbReference type="ARBA" id="ARBA00023015"/>
    </source>
</evidence>
<keyword evidence="1" id="KW-0547">Nucleotide-binding</keyword>
<dbReference type="InterPro" id="IPR027417">
    <property type="entry name" value="P-loop_NTPase"/>
</dbReference>
<dbReference type="SUPFAM" id="SSF55781">
    <property type="entry name" value="GAF domain-like"/>
    <property type="match status" value="1"/>
</dbReference>
<proteinExistence type="predicted"/>
<dbReference type="PROSITE" id="PS50045">
    <property type="entry name" value="SIGMA54_INTERACT_4"/>
    <property type="match status" value="1"/>
</dbReference>
<evidence type="ECO:0000256" key="5">
    <source>
        <dbReference type="ARBA" id="ARBA00023163"/>
    </source>
</evidence>
<dbReference type="PROSITE" id="PS00676">
    <property type="entry name" value="SIGMA54_INTERACT_2"/>
    <property type="match status" value="1"/>
</dbReference>
<dbReference type="Pfam" id="PF25601">
    <property type="entry name" value="AAA_lid_14"/>
    <property type="match status" value="1"/>
</dbReference>
<dbReference type="PANTHER" id="PTHR32071">
    <property type="entry name" value="TRANSCRIPTIONAL REGULATORY PROTEIN"/>
    <property type="match status" value="1"/>
</dbReference>
<evidence type="ECO:0000313" key="7">
    <source>
        <dbReference type="EMBL" id="VAX17926.1"/>
    </source>
</evidence>
<dbReference type="Pfam" id="PF00158">
    <property type="entry name" value="Sigma54_activat"/>
    <property type="match status" value="1"/>
</dbReference>
<dbReference type="InterPro" id="IPR003018">
    <property type="entry name" value="GAF"/>
</dbReference>
<dbReference type="InterPro" id="IPR003593">
    <property type="entry name" value="AAA+_ATPase"/>
</dbReference>
<dbReference type="Pfam" id="PF01590">
    <property type="entry name" value="GAF"/>
    <property type="match status" value="1"/>
</dbReference>
<dbReference type="Gene3D" id="3.40.50.300">
    <property type="entry name" value="P-loop containing nucleotide triphosphate hydrolases"/>
    <property type="match status" value="1"/>
</dbReference>
<dbReference type="Pfam" id="PF02954">
    <property type="entry name" value="HTH_8"/>
    <property type="match status" value="1"/>
</dbReference>
<name>A0A3B1BHV9_9ZZZZ</name>
<dbReference type="InterPro" id="IPR025662">
    <property type="entry name" value="Sigma_54_int_dom_ATP-bd_1"/>
</dbReference>
<keyword evidence="3" id="KW-0805">Transcription regulation</keyword>
<keyword evidence="5" id="KW-0804">Transcription</keyword>
<dbReference type="GO" id="GO:0043565">
    <property type="term" value="F:sequence-specific DNA binding"/>
    <property type="evidence" value="ECO:0007669"/>
    <property type="project" value="InterPro"/>
</dbReference>
<accession>A0A3B1BHV9</accession>
<protein>
    <submittedName>
        <fullName evidence="7">Response regulator of zinc sigma-54-dependent two-component system</fullName>
    </submittedName>
</protein>
<dbReference type="Gene3D" id="1.10.10.60">
    <property type="entry name" value="Homeodomain-like"/>
    <property type="match status" value="1"/>
</dbReference>
<dbReference type="Gene3D" id="1.10.8.60">
    <property type="match status" value="1"/>
</dbReference>
<dbReference type="SUPFAM" id="SSF46689">
    <property type="entry name" value="Homeodomain-like"/>
    <property type="match status" value="1"/>
</dbReference>
<keyword evidence="2" id="KW-0067">ATP-binding</keyword>